<sequence>MLLISVTLLCLLALSQALTTGLSETHGKVLESQPNQIPSRNVVIAHPKPGQHTFSEHQQHKQASRHDSGYSNVRSKRDSVQLEDGLDLDKRVRDFVGKRSPPEMYSTIPEPLLITPVDISDDVGYPIEVALAPADSSIFGYDVDETENISGDAEEKAWNPFDKRLREFVGKRGESDYLGEISKRVRDFVGKRESLDNYESGMLEKRPREFVGKRADIEDNDDFTLLNNESHFPDPSYRFRDVDKRPREFLGKRDETDESNDIDKRLRDFVGKRADTFLDDPSVDLEKRVREFVGKRQDKRPRQFVGKRPRQFVGKRPRQFVGKRPRQFVGKRPRQFVGKRPRQFVGKRPRQFVGKREDLRPRQFVGKLEEKRPRQFVGKRSTLFDDYEDDNIELAKKLRDFVGKRSSEDELYEEDKRLRDFVGKRSQVGLSLDELSAIKRLRDFVGKETTYLISIQDTLSRELGNLSVEDESLLIMEAAF</sequence>
<evidence type="ECO:0000256" key="1">
    <source>
        <dbReference type="SAM" id="MobiDB-lite"/>
    </source>
</evidence>
<protein>
    <submittedName>
        <fullName evidence="3">Prqfvamide 1</fullName>
    </submittedName>
</protein>
<dbReference type="AlphaFoldDB" id="A0A1X9WED6"/>
<feature type="compositionally biased region" description="Basic and acidic residues" evidence="1">
    <location>
        <begin position="54"/>
        <end position="68"/>
    </location>
</feature>
<organism evidence="3">
    <name type="scientific">Deroceras reticulatum</name>
    <name type="common">Gray garden slug</name>
    <dbReference type="NCBI Taxonomy" id="145610"/>
    <lineage>
        <taxon>Eukaryota</taxon>
        <taxon>Metazoa</taxon>
        <taxon>Spiralia</taxon>
        <taxon>Lophotrochozoa</taxon>
        <taxon>Mollusca</taxon>
        <taxon>Gastropoda</taxon>
        <taxon>Heterobranchia</taxon>
        <taxon>Euthyneura</taxon>
        <taxon>Panpulmonata</taxon>
        <taxon>Eupulmonata</taxon>
        <taxon>Stylommatophora</taxon>
        <taxon>Helicina</taxon>
        <taxon>Limacoidea</taxon>
        <taxon>Agriolimacidae</taxon>
        <taxon>Deroceras</taxon>
    </lineage>
</organism>
<feature type="signal peptide" evidence="2">
    <location>
        <begin position="1"/>
        <end position="17"/>
    </location>
</feature>
<feature type="region of interest" description="Disordered" evidence="1">
    <location>
        <begin position="47"/>
        <end position="81"/>
    </location>
</feature>
<evidence type="ECO:0000313" key="3">
    <source>
        <dbReference type="EMBL" id="ARS01374.1"/>
    </source>
</evidence>
<feature type="chain" id="PRO_5012033206" evidence="2">
    <location>
        <begin position="18"/>
        <end position="480"/>
    </location>
</feature>
<dbReference type="EMBL" id="KY659273">
    <property type="protein sequence ID" value="ARS01374.1"/>
    <property type="molecule type" value="mRNA"/>
</dbReference>
<reference evidence="3" key="2">
    <citation type="submission" date="2017-02" db="EMBL/GenBank/DDBJ databases">
        <authorList>
            <person name="Peterson S.W."/>
        </authorList>
    </citation>
    <scope>NUCLEOTIDE SEQUENCE</scope>
</reference>
<accession>A0A1X9WED6</accession>
<keyword evidence="2" id="KW-0732">Signal</keyword>
<name>A0A1X9WED6_DERRE</name>
<evidence type="ECO:0000256" key="2">
    <source>
        <dbReference type="SAM" id="SignalP"/>
    </source>
</evidence>
<proteinExistence type="evidence at transcript level"/>
<reference evidence="3" key="1">
    <citation type="journal article" date="2017" name="Peptides">
        <title>Neuropeptides predicted from the transcriptome analysis of the gray garden slug Deroceras reticulatum.</title>
        <authorList>
            <person name="Ahn S.J."/>
            <person name="Martin R."/>
            <person name="Rao S."/>
            <person name="Choi M.Y."/>
        </authorList>
    </citation>
    <scope>NUCLEOTIDE SEQUENCE</scope>
</reference>